<dbReference type="InterPro" id="IPR008936">
    <property type="entry name" value="Rho_GTPase_activation_prot"/>
</dbReference>
<evidence type="ECO:0000256" key="1">
    <source>
        <dbReference type="ARBA" id="ARBA00022468"/>
    </source>
</evidence>
<protein>
    <submittedName>
        <fullName evidence="6">Rho-GAP domain-containing protein</fullName>
    </submittedName>
</protein>
<dbReference type="SUPFAM" id="SSF48350">
    <property type="entry name" value="GTPase activation domain, GAP"/>
    <property type="match status" value="1"/>
</dbReference>
<dbReference type="GO" id="GO:0007165">
    <property type="term" value="P:signal transduction"/>
    <property type="evidence" value="ECO:0007669"/>
    <property type="project" value="InterPro"/>
</dbReference>
<keyword evidence="5" id="KW-1185">Reference proteome</keyword>
<reference evidence="6" key="1">
    <citation type="submission" date="2017-02" db="UniProtKB">
        <authorList>
            <consortium name="WormBaseParasite"/>
        </authorList>
    </citation>
    <scope>IDENTIFICATION</scope>
</reference>
<dbReference type="AlphaFoldDB" id="A0A0R3TKT1"/>
<dbReference type="Proteomes" id="UP000278807">
    <property type="component" value="Unassembled WGS sequence"/>
</dbReference>
<sequence length="308" mass="34486">MEKLIRHFNNSSSDGPSLTKRITNGLSNSPTGCFGVRLDELCARDNTNVPLVMIQMCAFLRAVCGLHTKGVFRVNGNSRVIESLRKAADLSTSNEDGDSFLSHLERYGNIHSVASLIKLFLRELPFGLVPPAHTKDLLENYNPNTDNSLATIDRVVRSLPPPNYRLLEYLCCFLRQVTQYHSHNQMDSKSIGIVFGPNVFRCPRETESLSSQNVINEIMSILVEKSDVFFTRTNTLEVPSAPLLPKKHSEGSLSLSPTSTPEETESGIDVHHRSPECHNSSGHQHGDTLHPLFYLEPNHSRNTFFQDE</sequence>
<dbReference type="EMBL" id="UZAE01012131">
    <property type="protein sequence ID" value="VDO03661.1"/>
    <property type="molecule type" value="Genomic_DNA"/>
</dbReference>
<dbReference type="GO" id="GO:0005096">
    <property type="term" value="F:GTPase activator activity"/>
    <property type="evidence" value="ECO:0007669"/>
    <property type="project" value="UniProtKB-KW"/>
</dbReference>
<accession>A0A0R3TKT1</accession>
<dbReference type="Pfam" id="PF00620">
    <property type="entry name" value="RhoGAP"/>
    <property type="match status" value="1"/>
</dbReference>
<evidence type="ECO:0000313" key="6">
    <source>
        <dbReference type="WBParaSite" id="HNAJ_0000780501-mRNA-1"/>
    </source>
</evidence>
<dbReference type="PROSITE" id="PS50238">
    <property type="entry name" value="RHOGAP"/>
    <property type="match status" value="1"/>
</dbReference>
<evidence type="ECO:0000256" key="2">
    <source>
        <dbReference type="SAM" id="MobiDB-lite"/>
    </source>
</evidence>
<reference evidence="4 5" key="2">
    <citation type="submission" date="2018-11" db="EMBL/GenBank/DDBJ databases">
        <authorList>
            <consortium name="Pathogen Informatics"/>
        </authorList>
    </citation>
    <scope>NUCLEOTIDE SEQUENCE [LARGE SCALE GENOMIC DNA]</scope>
</reference>
<keyword evidence="1" id="KW-0343">GTPase activation</keyword>
<evidence type="ECO:0000313" key="5">
    <source>
        <dbReference type="Proteomes" id="UP000278807"/>
    </source>
</evidence>
<dbReference type="SMART" id="SM00324">
    <property type="entry name" value="RhoGAP"/>
    <property type="match status" value="1"/>
</dbReference>
<proteinExistence type="predicted"/>
<feature type="domain" description="Rho-GAP" evidence="3">
    <location>
        <begin position="36"/>
        <end position="230"/>
    </location>
</feature>
<dbReference type="InterPro" id="IPR050729">
    <property type="entry name" value="Rho-GAP"/>
</dbReference>
<dbReference type="STRING" id="102285.A0A0R3TKT1"/>
<dbReference type="PANTHER" id="PTHR23176">
    <property type="entry name" value="RHO/RAC/CDC GTPASE-ACTIVATING PROTEIN"/>
    <property type="match status" value="1"/>
</dbReference>
<dbReference type="PANTHER" id="PTHR23176:SF0">
    <property type="entry name" value="RHO GTPASE ACTIVATING PROTEIN AT 19D, ISOFORM D"/>
    <property type="match status" value="1"/>
</dbReference>
<name>A0A0R3TKT1_RODNA</name>
<evidence type="ECO:0000313" key="4">
    <source>
        <dbReference type="EMBL" id="VDO03661.1"/>
    </source>
</evidence>
<feature type="region of interest" description="Disordered" evidence="2">
    <location>
        <begin position="241"/>
        <end position="293"/>
    </location>
</feature>
<feature type="compositionally biased region" description="Polar residues" evidence="2">
    <location>
        <begin position="251"/>
        <end position="261"/>
    </location>
</feature>
<dbReference type="Gene3D" id="1.10.555.10">
    <property type="entry name" value="Rho GTPase activation protein"/>
    <property type="match status" value="1"/>
</dbReference>
<dbReference type="OrthoDB" id="185175at2759"/>
<dbReference type="WBParaSite" id="HNAJ_0000780501-mRNA-1">
    <property type="protein sequence ID" value="HNAJ_0000780501-mRNA-1"/>
    <property type="gene ID" value="HNAJ_0000780501"/>
</dbReference>
<evidence type="ECO:0000259" key="3">
    <source>
        <dbReference type="PROSITE" id="PS50238"/>
    </source>
</evidence>
<dbReference type="InterPro" id="IPR000198">
    <property type="entry name" value="RhoGAP_dom"/>
</dbReference>
<gene>
    <name evidence="4" type="ORF">HNAJ_LOCUS7801</name>
</gene>
<organism evidence="6">
    <name type="scientific">Rodentolepis nana</name>
    <name type="common">Dwarf tapeworm</name>
    <name type="synonym">Hymenolepis nana</name>
    <dbReference type="NCBI Taxonomy" id="102285"/>
    <lineage>
        <taxon>Eukaryota</taxon>
        <taxon>Metazoa</taxon>
        <taxon>Spiralia</taxon>
        <taxon>Lophotrochozoa</taxon>
        <taxon>Platyhelminthes</taxon>
        <taxon>Cestoda</taxon>
        <taxon>Eucestoda</taxon>
        <taxon>Cyclophyllidea</taxon>
        <taxon>Hymenolepididae</taxon>
        <taxon>Rodentolepis</taxon>
    </lineage>
</organism>
<dbReference type="GO" id="GO:0005737">
    <property type="term" value="C:cytoplasm"/>
    <property type="evidence" value="ECO:0007669"/>
    <property type="project" value="TreeGrafter"/>
</dbReference>